<evidence type="ECO:0000259" key="4">
    <source>
        <dbReference type="Pfam" id="PF17912"/>
    </source>
</evidence>
<dbReference type="InterPro" id="IPR027417">
    <property type="entry name" value="P-loop_NTPase"/>
</dbReference>
<dbReference type="Gene3D" id="3.40.50.300">
    <property type="entry name" value="P-loop containing nucleotide triphosphate hydrolases"/>
    <property type="match status" value="1"/>
</dbReference>
<evidence type="ECO:0000256" key="2">
    <source>
        <dbReference type="ARBA" id="ARBA00022967"/>
    </source>
</evidence>
<reference evidence="5" key="1">
    <citation type="submission" date="2019-08" db="EMBL/GenBank/DDBJ databases">
        <authorList>
            <person name="Kucharzyk K."/>
            <person name="Murdoch R.W."/>
            <person name="Higgins S."/>
            <person name="Loffler F."/>
        </authorList>
    </citation>
    <scope>NUCLEOTIDE SEQUENCE</scope>
</reference>
<dbReference type="InterPro" id="IPR047641">
    <property type="entry name" value="ABC_transpr_MalK/UgpC-like"/>
</dbReference>
<dbReference type="Gene3D" id="2.40.50.100">
    <property type="match status" value="1"/>
</dbReference>
<dbReference type="GO" id="GO:0016887">
    <property type="term" value="F:ATP hydrolysis activity"/>
    <property type="evidence" value="ECO:0007669"/>
    <property type="project" value="InterPro"/>
</dbReference>
<dbReference type="InterPro" id="IPR040582">
    <property type="entry name" value="OB_MalK-like"/>
</dbReference>
<dbReference type="Pfam" id="PF17912">
    <property type="entry name" value="OB_MalK"/>
    <property type="match status" value="1"/>
</dbReference>
<keyword evidence="5" id="KW-0547">Nucleotide-binding</keyword>
<dbReference type="InterPro" id="IPR012340">
    <property type="entry name" value="NA-bd_OB-fold"/>
</dbReference>
<accession>A0A645F034</accession>
<evidence type="ECO:0000256" key="3">
    <source>
        <dbReference type="ARBA" id="ARBA00023136"/>
    </source>
</evidence>
<dbReference type="InterPro" id="IPR008995">
    <property type="entry name" value="Mo/tungstate-bd_C_term_dom"/>
</dbReference>
<sequence length="197" mass="21541">MEMRSELKRLHRETDSTFVYVTHDQLEAMTLSSMVCLMKNGYMQQYAPPLEVYRKPANTFTADFVGSPNINLLEGVITSANPMVIRISEQVSLRFSATTPISITEGQAVTLGLRPEHITIADDAEAVAQAEIVSSLPSGMETIIALEMDGKKLHSVVFGDLDFEVGKQVGLSFAHGQFNLFDQKSGNNLGQGTLSKA</sequence>
<keyword evidence="3" id="KW-0472">Membrane</keyword>
<evidence type="ECO:0000313" key="5">
    <source>
        <dbReference type="EMBL" id="MPN06862.1"/>
    </source>
</evidence>
<dbReference type="EMBL" id="VSSQ01052805">
    <property type="protein sequence ID" value="MPN06862.1"/>
    <property type="molecule type" value="Genomic_DNA"/>
</dbReference>
<dbReference type="PANTHER" id="PTHR43875">
    <property type="entry name" value="MALTODEXTRIN IMPORT ATP-BINDING PROTEIN MSMX"/>
    <property type="match status" value="1"/>
</dbReference>
<dbReference type="SUPFAM" id="SSF50331">
    <property type="entry name" value="MOP-like"/>
    <property type="match status" value="1"/>
</dbReference>
<dbReference type="SUPFAM" id="SSF52540">
    <property type="entry name" value="P-loop containing nucleoside triphosphate hydrolases"/>
    <property type="match status" value="1"/>
</dbReference>
<name>A0A645F034_9ZZZZ</name>
<dbReference type="PANTHER" id="PTHR43875:SF15">
    <property type="entry name" value="TREHALOSE IMPORT ATP-BINDING PROTEIN SUGC"/>
    <property type="match status" value="1"/>
</dbReference>
<organism evidence="5">
    <name type="scientific">bioreactor metagenome</name>
    <dbReference type="NCBI Taxonomy" id="1076179"/>
    <lineage>
        <taxon>unclassified sequences</taxon>
        <taxon>metagenomes</taxon>
        <taxon>ecological metagenomes</taxon>
    </lineage>
</organism>
<keyword evidence="1" id="KW-1003">Cell membrane</keyword>
<keyword evidence="2" id="KW-1278">Translocase</keyword>
<evidence type="ECO:0000256" key="1">
    <source>
        <dbReference type="ARBA" id="ARBA00022475"/>
    </source>
</evidence>
<keyword evidence="5" id="KW-0067">ATP-binding</keyword>
<gene>
    <name evidence="5" type="primary">ugpC_18</name>
    <name evidence="5" type="ORF">SDC9_154119</name>
</gene>
<dbReference type="Gene3D" id="2.40.50.140">
    <property type="entry name" value="Nucleic acid-binding proteins"/>
    <property type="match status" value="1"/>
</dbReference>
<comment type="caution">
    <text evidence="5">The sequence shown here is derived from an EMBL/GenBank/DDBJ whole genome shotgun (WGS) entry which is preliminary data.</text>
</comment>
<dbReference type="GO" id="GO:0055052">
    <property type="term" value="C:ATP-binding cassette (ABC) transporter complex, substrate-binding subunit-containing"/>
    <property type="evidence" value="ECO:0007669"/>
    <property type="project" value="TreeGrafter"/>
</dbReference>
<proteinExistence type="predicted"/>
<dbReference type="GO" id="GO:0005524">
    <property type="term" value="F:ATP binding"/>
    <property type="evidence" value="ECO:0007669"/>
    <property type="project" value="UniProtKB-KW"/>
</dbReference>
<feature type="domain" description="MalK-like OB fold" evidence="4">
    <location>
        <begin position="66"/>
        <end position="118"/>
    </location>
</feature>
<dbReference type="AlphaFoldDB" id="A0A645F034"/>
<protein>
    <submittedName>
        <fullName evidence="5">sn-glycerol-3-phosphate import ATP-binding protein UgpC</fullName>
    </submittedName>
</protein>